<dbReference type="SUPFAM" id="SSF48452">
    <property type="entry name" value="TPR-like"/>
    <property type="match status" value="2"/>
</dbReference>
<dbReference type="PANTHER" id="PTHR45588">
    <property type="entry name" value="TPR DOMAIN-CONTAINING PROTEIN"/>
    <property type="match status" value="1"/>
</dbReference>
<evidence type="ECO:0000256" key="1">
    <source>
        <dbReference type="SAM" id="SignalP"/>
    </source>
</evidence>
<evidence type="ECO:0000313" key="2">
    <source>
        <dbReference type="EMBL" id="NAS12027.1"/>
    </source>
</evidence>
<feature type="signal peptide" evidence="1">
    <location>
        <begin position="1"/>
        <end position="20"/>
    </location>
</feature>
<feature type="chain" id="PRO_5026770915" description="Tetratricopeptide repeat protein" evidence="1">
    <location>
        <begin position="21"/>
        <end position="576"/>
    </location>
</feature>
<comment type="caution">
    <text evidence="2">The sequence shown here is derived from an EMBL/GenBank/DDBJ whole genome shotgun (WGS) entry which is preliminary data.</text>
</comment>
<dbReference type="EMBL" id="WXYO01000003">
    <property type="protein sequence ID" value="NAS12027.1"/>
    <property type="molecule type" value="Genomic_DNA"/>
</dbReference>
<organism evidence="2 3">
    <name type="scientific">Poritiphilus flavus</name>
    <dbReference type="NCBI Taxonomy" id="2697053"/>
    <lineage>
        <taxon>Bacteria</taxon>
        <taxon>Pseudomonadati</taxon>
        <taxon>Bacteroidota</taxon>
        <taxon>Flavobacteriia</taxon>
        <taxon>Flavobacteriales</taxon>
        <taxon>Flavobacteriaceae</taxon>
        <taxon>Poritiphilus</taxon>
    </lineage>
</organism>
<dbReference type="RefSeq" id="WP_161435055.1">
    <property type="nucleotide sequence ID" value="NZ_WXYO01000003.1"/>
</dbReference>
<proteinExistence type="predicted"/>
<keyword evidence="1" id="KW-0732">Signal</keyword>
<reference evidence="2 3" key="1">
    <citation type="submission" date="2020-01" db="EMBL/GenBank/DDBJ databases">
        <title>Bacteria diversity of Porities sp.</title>
        <authorList>
            <person name="Wang G."/>
        </authorList>
    </citation>
    <scope>NUCLEOTIDE SEQUENCE [LARGE SCALE GENOMIC DNA]</scope>
    <source>
        <strain evidence="2 3">R33</strain>
    </source>
</reference>
<name>A0A6L9EB74_9FLAO</name>
<protein>
    <recommendedName>
        <fullName evidence="4">Tetratricopeptide repeat protein</fullName>
    </recommendedName>
</protein>
<keyword evidence="3" id="KW-1185">Reference proteome</keyword>
<evidence type="ECO:0008006" key="4">
    <source>
        <dbReference type="Google" id="ProtNLM"/>
    </source>
</evidence>
<gene>
    <name evidence="2" type="ORF">GTQ38_08450</name>
</gene>
<sequence>MKTKLSLVLCAAVIVLAVYLETSSKPESSYEASQKASFYGIKCTVAKYLLKDVDTTKQIAPLFENLGNHQFEISTAHKPAQDFFNQGIRLTYAFNHAEAHRAFMEASRLDPNSAMTYWGQAYALGPNINDALPDDERKQKCVEALEKASKMTGNVSKKEQALIGALASRYSADLTKDIQELNKAYMVAMEKVAGDYPDDADIQTLYAASVMNTMPWNYWDNDGNPAPNTLKAKAALEKAMELNPDHPGAHHYYIHMVELPKPDLAVPSADRLGGLMPAAGHLVHMPSHIYIRVGRYEDAVKANQNAILADEDYISQCFTQGMYPLGYYPHNLHFLWSAASLLGNSETAIDAAKKTAEKVPIGELANLHFLQDFASTPLLAYTRFGDWNQILTVPYPGDQYKHLKLIWHYSRGIAFLRKENLKEATEELEALKTMKADPDLEQIIANYTNPSSTIAAVAYHVVAGEVAAAEGDLDAAIGHLKEAVTLEDQLVYSEPAAWHIPTRQTLGALFMKAEKYAEAEKVYLEDLEKLRENGWSLMGLYQSLKAQGKDSEADKVKARFDKAWQHADIEIDNSVL</sequence>
<evidence type="ECO:0000313" key="3">
    <source>
        <dbReference type="Proteomes" id="UP000475249"/>
    </source>
</evidence>
<dbReference type="Gene3D" id="1.25.40.10">
    <property type="entry name" value="Tetratricopeptide repeat domain"/>
    <property type="match status" value="2"/>
</dbReference>
<dbReference type="InterPro" id="IPR011990">
    <property type="entry name" value="TPR-like_helical_dom_sf"/>
</dbReference>
<dbReference type="PANTHER" id="PTHR45588:SF1">
    <property type="entry name" value="WW DOMAIN-CONTAINING PROTEIN"/>
    <property type="match status" value="1"/>
</dbReference>
<dbReference type="AlphaFoldDB" id="A0A6L9EB74"/>
<dbReference type="Proteomes" id="UP000475249">
    <property type="component" value="Unassembled WGS sequence"/>
</dbReference>
<accession>A0A6L9EB74</accession>